<comment type="caution">
    <text evidence="2">The sequence shown here is derived from an EMBL/GenBank/DDBJ whole genome shotgun (WGS) entry which is preliminary data.</text>
</comment>
<dbReference type="Proteomes" id="UP000807504">
    <property type="component" value="Unassembled WGS sequence"/>
</dbReference>
<protein>
    <submittedName>
        <fullName evidence="2">Uncharacterized protein</fullName>
    </submittedName>
</protein>
<name>A0A8T0EXR6_ARGBR</name>
<reference evidence="2" key="1">
    <citation type="journal article" date="2020" name="bioRxiv">
        <title>Chromosome-level reference genome of the European wasp spider Argiope bruennichi: a resource for studies on range expansion and evolutionary adaptation.</title>
        <authorList>
            <person name="Sheffer M.M."/>
            <person name="Hoppe A."/>
            <person name="Krehenwinkel H."/>
            <person name="Uhl G."/>
            <person name="Kuss A.W."/>
            <person name="Jensen L."/>
            <person name="Jensen C."/>
            <person name="Gillespie R.G."/>
            <person name="Hoff K.J."/>
            <person name="Prost S."/>
        </authorList>
    </citation>
    <scope>NUCLEOTIDE SEQUENCE</scope>
</reference>
<keyword evidence="3" id="KW-1185">Reference proteome</keyword>
<proteinExistence type="predicted"/>
<accession>A0A8T0EXR6</accession>
<evidence type="ECO:0000313" key="2">
    <source>
        <dbReference type="EMBL" id="KAF8781529.1"/>
    </source>
</evidence>
<reference evidence="2" key="2">
    <citation type="submission" date="2020-06" db="EMBL/GenBank/DDBJ databases">
        <authorList>
            <person name="Sheffer M."/>
        </authorList>
    </citation>
    <scope>NUCLEOTIDE SEQUENCE</scope>
</reference>
<evidence type="ECO:0000313" key="3">
    <source>
        <dbReference type="Proteomes" id="UP000807504"/>
    </source>
</evidence>
<organism evidence="2 3">
    <name type="scientific">Argiope bruennichi</name>
    <name type="common">Wasp spider</name>
    <name type="synonym">Aranea bruennichi</name>
    <dbReference type="NCBI Taxonomy" id="94029"/>
    <lineage>
        <taxon>Eukaryota</taxon>
        <taxon>Metazoa</taxon>
        <taxon>Ecdysozoa</taxon>
        <taxon>Arthropoda</taxon>
        <taxon>Chelicerata</taxon>
        <taxon>Arachnida</taxon>
        <taxon>Araneae</taxon>
        <taxon>Araneomorphae</taxon>
        <taxon>Entelegynae</taxon>
        <taxon>Araneoidea</taxon>
        <taxon>Araneidae</taxon>
        <taxon>Argiope</taxon>
    </lineage>
</organism>
<sequence>MLLHVLTTYSERSICRATWCVDQLEVFMPIMKSLSNSLNSSSSNRIGDAGHRANAHLRSQSDGELCHSSAAVIVKQRTSPDDRSPSSVSIAIRHTDV</sequence>
<evidence type="ECO:0000256" key="1">
    <source>
        <dbReference type="SAM" id="MobiDB-lite"/>
    </source>
</evidence>
<gene>
    <name evidence="2" type="ORF">HNY73_011917</name>
</gene>
<dbReference type="EMBL" id="JABXBU010001863">
    <property type="protein sequence ID" value="KAF8781529.1"/>
    <property type="molecule type" value="Genomic_DNA"/>
</dbReference>
<feature type="region of interest" description="Disordered" evidence="1">
    <location>
        <begin position="75"/>
        <end position="97"/>
    </location>
</feature>
<feature type="region of interest" description="Disordered" evidence="1">
    <location>
        <begin position="41"/>
        <end position="63"/>
    </location>
</feature>
<dbReference type="AlphaFoldDB" id="A0A8T0EXR6"/>